<protein>
    <recommendedName>
        <fullName evidence="6">Thiamine pyrophosphate enzyme TPP-binding domain-containing protein</fullName>
    </recommendedName>
</protein>
<sequence length="286" mass="31865">YENAGFAGSDCVICVGFDMVEYHPHLWNPNREHTIIHIDTTPAEVDYSYIPDIELTGNIGLNLKALTEKLSQLPPGKIKLQLREAVVEEMECFSNSSEWPLKPQKIIWDLRTAMAKEDIAICDVGAHKMWMARFFRCELPNTCIISNGFASMGIAVPGAIGAKLAFPDQAVVAVTGDAGFMMNSQEIETAMRCKTPIVILIWNDSQYGLIKWKQEHQYGRTAYIDFKNPDFVTYAKSFGAVGVRIETAEQLLPALKAALITDIVTVIDCPVDYSENDRLTELLGNV</sequence>
<dbReference type="Gene3D" id="3.40.50.970">
    <property type="match status" value="1"/>
</dbReference>
<name>X1B651_9ZZZZ</name>
<dbReference type="GO" id="GO:0003984">
    <property type="term" value="F:acetolactate synthase activity"/>
    <property type="evidence" value="ECO:0007669"/>
    <property type="project" value="TreeGrafter"/>
</dbReference>
<dbReference type="Pfam" id="PF02775">
    <property type="entry name" value="TPP_enzyme_C"/>
    <property type="match status" value="1"/>
</dbReference>
<dbReference type="InterPro" id="IPR029061">
    <property type="entry name" value="THDP-binding"/>
</dbReference>
<gene>
    <name evidence="5" type="ORF">S01H4_42415</name>
</gene>
<dbReference type="Pfam" id="PF00205">
    <property type="entry name" value="TPP_enzyme_M"/>
    <property type="match status" value="1"/>
</dbReference>
<comment type="caution">
    <text evidence="5">The sequence shown here is derived from an EMBL/GenBank/DDBJ whole genome shotgun (WGS) entry which is preliminary data.</text>
</comment>
<dbReference type="InterPro" id="IPR012000">
    <property type="entry name" value="Thiamin_PyroP_enz_cen_dom"/>
</dbReference>
<feature type="domain" description="Thiamine pyrophosphate enzyme central" evidence="3">
    <location>
        <begin position="6"/>
        <end position="66"/>
    </location>
</feature>
<evidence type="ECO:0008006" key="6">
    <source>
        <dbReference type="Google" id="ProtNLM"/>
    </source>
</evidence>
<evidence type="ECO:0000259" key="4">
    <source>
        <dbReference type="Pfam" id="PF02775"/>
    </source>
</evidence>
<dbReference type="InterPro" id="IPR000399">
    <property type="entry name" value="TPP-bd_CS"/>
</dbReference>
<feature type="non-terminal residue" evidence="5">
    <location>
        <position position="1"/>
    </location>
</feature>
<dbReference type="SUPFAM" id="SSF52467">
    <property type="entry name" value="DHS-like NAD/FAD-binding domain"/>
    <property type="match status" value="1"/>
</dbReference>
<keyword evidence="2" id="KW-0786">Thiamine pyrophosphate</keyword>
<evidence type="ECO:0000313" key="5">
    <source>
        <dbReference type="EMBL" id="GAG91219.1"/>
    </source>
</evidence>
<comment type="similarity">
    <text evidence="1">Belongs to the TPP enzyme family.</text>
</comment>
<dbReference type="PROSITE" id="PS00187">
    <property type="entry name" value="TPP_ENZYMES"/>
    <property type="match status" value="1"/>
</dbReference>
<dbReference type="InterPro" id="IPR045229">
    <property type="entry name" value="TPP_enz"/>
</dbReference>
<reference evidence="5" key="1">
    <citation type="journal article" date="2014" name="Front. Microbiol.">
        <title>High frequency of phylogenetically diverse reductive dehalogenase-homologous genes in deep subseafloor sedimentary metagenomes.</title>
        <authorList>
            <person name="Kawai M."/>
            <person name="Futagami T."/>
            <person name="Toyoda A."/>
            <person name="Takaki Y."/>
            <person name="Nishi S."/>
            <person name="Hori S."/>
            <person name="Arai W."/>
            <person name="Tsubouchi T."/>
            <person name="Morono Y."/>
            <person name="Uchiyama I."/>
            <person name="Ito T."/>
            <person name="Fujiyama A."/>
            <person name="Inagaki F."/>
            <person name="Takami H."/>
        </authorList>
    </citation>
    <scope>NUCLEOTIDE SEQUENCE</scope>
    <source>
        <strain evidence="5">Expedition CK06-06</strain>
    </source>
</reference>
<dbReference type="InterPro" id="IPR029035">
    <property type="entry name" value="DHS-like_NAD/FAD-binding_dom"/>
</dbReference>
<dbReference type="GO" id="GO:0009097">
    <property type="term" value="P:isoleucine biosynthetic process"/>
    <property type="evidence" value="ECO:0007669"/>
    <property type="project" value="TreeGrafter"/>
</dbReference>
<dbReference type="EMBL" id="BART01023289">
    <property type="protein sequence ID" value="GAG91219.1"/>
    <property type="molecule type" value="Genomic_DNA"/>
</dbReference>
<dbReference type="Gene3D" id="3.40.50.1220">
    <property type="entry name" value="TPP-binding domain"/>
    <property type="match status" value="1"/>
</dbReference>
<dbReference type="PANTHER" id="PTHR18968">
    <property type="entry name" value="THIAMINE PYROPHOSPHATE ENZYMES"/>
    <property type="match status" value="1"/>
</dbReference>
<dbReference type="CDD" id="cd02010">
    <property type="entry name" value="TPP_ALS"/>
    <property type="match status" value="1"/>
</dbReference>
<evidence type="ECO:0000259" key="3">
    <source>
        <dbReference type="Pfam" id="PF00205"/>
    </source>
</evidence>
<dbReference type="PANTHER" id="PTHR18968:SF129">
    <property type="entry name" value="ACETOLACTATE SYNTHASE"/>
    <property type="match status" value="1"/>
</dbReference>
<dbReference type="SUPFAM" id="SSF52518">
    <property type="entry name" value="Thiamin diphosphate-binding fold (THDP-binding)"/>
    <property type="match status" value="1"/>
</dbReference>
<dbReference type="GO" id="GO:0030976">
    <property type="term" value="F:thiamine pyrophosphate binding"/>
    <property type="evidence" value="ECO:0007669"/>
    <property type="project" value="InterPro"/>
</dbReference>
<accession>X1B651</accession>
<evidence type="ECO:0000256" key="1">
    <source>
        <dbReference type="ARBA" id="ARBA00007812"/>
    </source>
</evidence>
<proteinExistence type="inferred from homology"/>
<dbReference type="GO" id="GO:0005948">
    <property type="term" value="C:acetolactate synthase complex"/>
    <property type="evidence" value="ECO:0007669"/>
    <property type="project" value="TreeGrafter"/>
</dbReference>
<feature type="non-terminal residue" evidence="5">
    <location>
        <position position="286"/>
    </location>
</feature>
<dbReference type="GO" id="GO:0009099">
    <property type="term" value="P:L-valine biosynthetic process"/>
    <property type="evidence" value="ECO:0007669"/>
    <property type="project" value="TreeGrafter"/>
</dbReference>
<dbReference type="InterPro" id="IPR011766">
    <property type="entry name" value="TPP_enzyme_TPP-bd"/>
</dbReference>
<organism evidence="5">
    <name type="scientific">marine sediment metagenome</name>
    <dbReference type="NCBI Taxonomy" id="412755"/>
    <lineage>
        <taxon>unclassified sequences</taxon>
        <taxon>metagenomes</taxon>
        <taxon>ecological metagenomes</taxon>
    </lineage>
</organism>
<evidence type="ECO:0000256" key="2">
    <source>
        <dbReference type="ARBA" id="ARBA00023052"/>
    </source>
</evidence>
<dbReference type="GO" id="GO:0050660">
    <property type="term" value="F:flavin adenine dinucleotide binding"/>
    <property type="evidence" value="ECO:0007669"/>
    <property type="project" value="TreeGrafter"/>
</dbReference>
<dbReference type="AlphaFoldDB" id="X1B651"/>
<dbReference type="GO" id="GO:0000287">
    <property type="term" value="F:magnesium ion binding"/>
    <property type="evidence" value="ECO:0007669"/>
    <property type="project" value="InterPro"/>
</dbReference>
<feature type="domain" description="Thiamine pyrophosphate enzyme TPP-binding" evidence="4">
    <location>
        <begin position="123"/>
        <end position="269"/>
    </location>
</feature>